<comment type="caution">
    <text evidence="1">The sequence shown here is derived from an EMBL/GenBank/DDBJ whole genome shotgun (WGS) entry which is preliminary data.</text>
</comment>
<name>A0A498HXL2_MALDO</name>
<protein>
    <submittedName>
        <fullName evidence="1">Uncharacterized protein</fullName>
    </submittedName>
</protein>
<accession>A0A498HXL2</accession>
<sequence>MGVEFRNNEATFNEMAEDGDFTDSDLVITSGIFFARYIRPKFIFWSMVHPTYDIDEDSSDEDIGESVANENVDGMDYAILHSLEEQHYDLDEFDSALNKMSITPKNSLHGTFGGAVNKPMRMPSRIRPSTSPESL</sequence>
<evidence type="ECO:0000313" key="2">
    <source>
        <dbReference type="Proteomes" id="UP000290289"/>
    </source>
</evidence>
<dbReference type="EMBL" id="RDQH01000341">
    <property type="protein sequence ID" value="RXH74884.1"/>
    <property type="molecule type" value="Genomic_DNA"/>
</dbReference>
<dbReference type="Proteomes" id="UP000290289">
    <property type="component" value="Chromosome 15"/>
</dbReference>
<proteinExistence type="predicted"/>
<keyword evidence="2" id="KW-1185">Reference proteome</keyword>
<dbReference type="STRING" id="3750.A0A498HXL2"/>
<dbReference type="AlphaFoldDB" id="A0A498HXL2"/>
<gene>
    <name evidence="1" type="ORF">DVH24_029605</name>
</gene>
<evidence type="ECO:0000313" key="1">
    <source>
        <dbReference type="EMBL" id="RXH74884.1"/>
    </source>
</evidence>
<organism evidence="1 2">
    <name type="scientific">Malus domestica</name>
    <name type="common">Apple</name>
    <name type="synonym">Pyrus malus</name>
    <dbReference type="NCBI Taxonomy" id="3750"/>
    <lineage>
        <taxon>Eukaryota</taxon>
        <taxon>Viridiplantae</taxon>
        <taxon>Streptophyta</taxon>
        <taxon>Embryophyta</taxon>
        <taxon>Tracheophyta</taxon>
        <taxon>Spermatophyta</taxon>
        <taxon>Magnoliopsida</taxon>
        <taxon>eudicotyledons</taxon>
        <taxon>Gunneridae</taxon>
        <taxon>Pentapetalae</taxon>
        <taxon>rosids</taxon>
        <taxon>fabids</taxon>
        <taxon>Rosales</taxon>
        <taxon>Rosaceae</taxon>
        <taxon>Amygdaloideae</taxon>
        <taxon>Maleae</taxon>
        <taxon>Malus</taxon>
    </lineage>
</organism>
<reference evidence="1 2" key="1">
    <citation type="submission" date="2018-10" db="EMBL/GenBank/DDBJ databases">
        <title>A high-quality apple genome assembly.</title>
        <authorList>
            <person name="Hu J."/>
        </authorList>
    </citation>
    <scope>NUCLEOTIDE SEQUENCE [LARGE SCALE GENOMIC DNA]</scope>
    <source>
        <strain evidence="2">cv. HFTH1</strain>
        <tissue evidence="1">Young leaf</tissue>
    </source>
</reference>